<organism evidence="2 3">
    <name type="scientific">Pomacea canaliculata</name>
    <name type="common">Golden apple snail</name>
    <dbReference type="NCBI Taxonomy" id="400727"/>
    <lineage>
        <taxon>Eukaryota</taxon>
        <taxon>Metazoa</taxon>
        <taxon>Spiralia</taxon>
        <taxon>Lophotrochozoa</taxon>
        <taxon>Mollusca</taxon>
        <taxon>Gastropoda</taxon>
        <taxon>Caenogastropoda</taxon>
        <taxon>Architaenioglossa</taxon>
        <taxon>Ampullarioidea</taxon>
        <taxon>Ampullariidae</taxon>
        <taxon>Pomacea</taxon>
    </lineage>
</organism>
<dbReference type="PANTHER" id="PTHR48190:SF2">
    <property type="entry name" value="PROGRAMMED CELL DEATH PROTEIN 7"/>
    <property type="match status" value="1"/>
</dbReference>
<dbReference type="EMBL" id="PZQS01000013">
    <property type="protein sequence ID" value="PVD19916.1"/>
    <property type="molecule type" value="Genomic_DNA"/>
</dbReference>
<dbReference type="OrthoDB" id="2289628at2759"/>
<feature type="region of interest" description="Disordered" evidence="1">
    <location>
        <begin position="95"/>
        <end position="121"/>
    </location>
</feature>
<evidence type="ECO:0000313" key="3">
    <source>
        <dbReference type="Proteomes" id="UP000245119"/>
    </source>
</evidence>
<proteinExistence type="predicted"/>
<dbReference type="InterPro" id="IPR052831">
    <property type="entry name" value="Apoptosis_promoter"/>
</dbReference>
<protein>
    <submittedName>
        <fullName evidence="2">Uncharacterized protein</fullName>
    </submittedName>
</protein>
<feature type="compositionally biased region" description="Basic and acidic residues" evidence="1">
    <location>
        <begin position="95"/>
        <end position="114"/>
    </location>
</feature>
<evidence type="ECO:0000256" key="1">
    <source>
        <dbReference type="SAM" id="MobiDB-lite"/>
    </source>
</evidence>
<dbReference type="PANTHER" id="PTHR48190">
    <property type="entry name" value="PROGRAMMED CELL DEATH PROTEIN 7"/>
    <property type="match status" value="1"/>
</dbReference>
<dbReference type="Proteomes" id="UP000245119">
    <property type="component" value="Linkage Group LG13"/>
</dbReference>
<dbReference type="GO" id="GO:0005689">
    <property type="term" value="C:U12-type spliceosomal complex"/>
    <property type="evidence" value="ECO:0007669"/>
    <property type="project" value="TreeGrafter"/>
</dbReference>
<gene>
    <name evidence="2" type="ORF">C0Q70_20410</name>
</gene>
<feature type="region of interest" description="Disordered" evidence="1">
    <location>
        <begin position="171"/>
        <end position="201"/>
    </location>
</feature>
<sequence>MLLCVDSVDHIKEMKLTADKTLGKVVREIREARKMKDTLAGLKKLRAIRSDAAENRGQLFPSSVGEHFNSKTDDLMELLTEQIVACEKEEAALKTEQAEAREKEENAKRQRQKEEEEQGLQEDLTSLFGQEVMYYNNSSMVPFEQFYQQACLNLHSLLAIRQTWDSFLVPEGTPGSSQVPDGWVEPEPPSSTTWATALKTS</sequence>
<accession>A0A2T7NFI3</accession>
<comment type="caution">
    <text evidence="2">The sequence shown here is derived from an EMBL/GenBank/DDBJ whole genome shotgun (WGS) entry which is preliminary data.</text>
</comment>
<keyword evidence="3" id="KW-1185">Reference proteome</keyword>
<evidence type="ECO:0000313" key="2">
    <source>
        <dbReference type="EMBL" id="PVD19916.1"/>
    </source>
</evidence>
<dbReference type="InterPro" id="IPR031974">
    <property type="entry name" value="PDCD7"/>
</dbReference>
<name>A0A2T7NFI3_POMCA</name>
<dbReference type="STRING" id="400727.A0A2T7NFI3"/>
<reference evidence="2 3" key="1">
    <citation type="submission" date="2018-04" db="EMBL/GenBank/DDBJ databases">
        <title>The genome of golden apple snail Pomacea canaliculata provides insight into stress tolerance and invasive adaptation.</title>
        <authorList>
            <person name="Liu C."/>
            <person name="Liu B."/>
            <person name="Ren Y."/>
            <person name="Zhang Y."/>
            <person name="Wang H."/>
            <person name="Li S."/>
            <person name="Jiang F."/>
            <person name="Yin L."/>
            <person name="Zhang G."/>
            <person name="Qian W."/>
            <person name="Fan W."/>
        </authorList>
    </citation>
    <scope>NUCLEOTIDE SEQUENCE [LARGE SCALE GENOMIC DNA]</scope>
    <source>
        <strain evidence="2">SZHN2017</strain>
        <tissue evidence="2">Muscle</tissue>
    </source>
</reference>
<feature type="compositionally biased region" description="Polar residues" evidence="1">
    <location>
        <begin position="190"/>
        <end position="201"/>
    </location>
</feature>
<dbReference type="Pfam" id="PF16021">
    <property type="entry name" value="PDCD7"/>
    <property type="match status" value="1"/>
</dbReference>
<dbReference type="AlphaFoldDB" id="A0A2T7NFI3"/>